<dbReference type="STRING" id="1314790.A0A1Y1YGG8"/>
<dbReference type="GO" id="GO:0016747">
    <property type="term" value="F:acyltransferase activity, transferring groups other than amino-acyl groups"/>
    <property type="evidence" value="ECO:0007669"/>
    <property type="project" value="TreeGrafter"/>
</dbReference>
<dbReference type="AlphaFoldDB" id="A0A1Y1YGG8"/>
<dbReference type="PANTHER" id="PTHR31642">
    <property type="entry name" value="TRICHOTHECENE 3-O-ACETYLTRANSFERASE"/>
    <property type="match status" value="1"/>
</dbReference>
<dbReference type="InterPro" id="IPR050317">
    <property type="entry name" value="Plant_Fungal_Acyltransferase"/>
</dbReference>
<dbReference type="Gene3D" id="3.30.559.10">
    <property type="entry name" value="Chloramphenicol acetyltransferase-like domain"/>
    <property type="match status" value="2"/>
</dbReference>
<proteinExistence type="predicted"/>
<dbReference type="GO" id="GO:0044550">
    <property type="term" value="P:secondary metabolite biosynthetic process"/>
    <property type="evidence" value="ECO:0007669"/>
    <property type="project" value="TreeGrafter"/>
</dbReference>
<evidence type="ECO:0008006" key="4">
    <source>
        <dbReference type="Google" id="ProtNLM"/>
    </source>
</evidence>
<accession>A0A1Y1YGG8</accession>
<organism evidence="2 3">
    <name type="scientific">Basidiobolus meristosporus CBS 931.73</name>
    <dbReference type="NCBI Taxonomy" id="1314790"/>
    <lineage>
        <taxon>Eukaryota</taxon>
        <taxon>Fungi</taxon>
        <taxon>Fungi incertae sedis</taxon>
        <taxon>Zoopagomycota</taxon>
        <taxon>Entomophthoromycotina</taxon>
        <taxon>Basidiobolomycetes</taxon>
        <taxon>Basidiobolales</taxon>
        <taxon>Basidiobolaceae</taxon>
        <taxon>Basidiobolus</taxon>
    </lineage>
</organism>
<evidence type="ECO:0000256" key="1">
    <source>
        <dbReference type="ARBA" id="ARBA00022679"/>
    </source>
</evidence>
<dbReference type="InterPro" id="IPR023213">
    <property type="entry name" value="CAT-like_dom_sf"/>
</dbReference>
<evidence type="ECO:0000313" key="2">
    <source>
        <dbReference type="EMBL" id="ORX97077.1"/>
    </source>
</evidence>
<gene>
    <name evidence="2" type="ORF">K493DRAFT_300604</name>
</gene>
<reference evidence="2 3" key="1">
    <citation type="submission" date="2016-07" db="EMBL/GenBank/DDBJ databases">
        <title>Pervasive Adenine N6-methylation of Active Genes in Fungi.</title>
        <authorList>
            <consortium name="DOE Joint Genome Institute"/>
            <person name="Mondo S.J."/>
            <person name="Dannebaum R.O."/>
            <person name="Kuo R.C."/>
            <person name="Labutti K."/>
            <person name="Haridas S."/>
            <person name="Kuo A."/>
            <person name="Salamov A."/>
            <person name="Ahrendt S.R."/>
            <person name="Lipzen A."/>
            <person name="Sullivan W."/>
            <person name="Andreopoulos W.B."/>
            <person name="Clum A."/>
            <person name="Lindquist E."/>
            <person name="Daum C."/>
            <person name="Ramamoorthy G.K."/>
            <person name="Gryganskyi A."/>
            <person name="Culley D."/>
            <person name="Magnuson J.K."/>
            <person name="James T.Y."/>
            <person name="O'Malley M.A."/>
            <person name="Stajich J.E."/>
            <person name="Spatafora J.W."/>
            <person name="Visel A."/>
            <person name="Grigoriev I.V."/>
        </authorList>
    </citation>
    <scope>NUCLEOTIDE SEQUENCE [LARGE SCALE GENOMIC DNA]</scope>
    <source>
        <strain evidence="2 3">CBS 931.73</strain>
    </source>
</reference>
<dbReference type="InParanoid" id="A0A1Y1YGG8"/>
<evidence type="ECO:0000313" key="3">
    <source>
        <dbReference type="Proteomes" id="UP000193498"/>
    </source>
</evidence>
<keyword evidence="3" id="KW-1185">Reference proteome</keyword>
<dbReference type="Proteomes" id="UP000193498">
    <property type="component" value="Unassembled WGS sequence"/>
</dbReference>
<dbReference type="PANTHER" id="PTHR31642:SF310">
    <property type="entry name" value="FATTY ALCOHOL:CAFFEOYL-COA ACYLTRANSFERASE"/>
    <property type="match status" value="1"/>
</dbReference>
<dbReference type="EMBL" id="MCFE01000140">
    <property type="protein sequence ID" value="ORX97077.1"/>
    <property type="molecule type" value="Genomic_DNA"/>
</dbReference>
<dbReference type="SUPFAM" id="SSF52777">
    <property type="entry name" value="CoA-dependent acyltransferases"/>
    <property type="match status" value="1"/>
</dbReference>
<comment type="caution">
    <text evidence="2">The sequence shown here is derived from an EMBL/GenBank/DDBJ whole genome shotgun (WGS) entry which is preliminary data.</text>
</comment>
<protein>
    <recommendedName>
        <fullName evidence="4">Transferase</fullName>
    </recommendedName>
</protein>
<keyword evidence="1" id="KW-0808">Transferase</keyword>
<dbReference type="OrthoDB" id="1862401at2759"/>
<dbReference type="Pfam" id="PF02458">
    <property type="entry name" value="Transferase"/>
    <property type="match status" value="1"/>
</dbReference>
<sequence length="433" mass="48130">MMVGSPFRLLQPATPLPSQAIQLNDVDLFQLPFYVYPTFIFRNDDRLSQFLPTEKLIEGLRQALNHFPILYGRLGRTAADGVEVQPSGEGVPVYESQTDTSVQDLEPHWCCSDIPVDSDSYKLDAQQGDPLCVVQITRFAGNTGIALTVILHHFCVDIFSAAQFTRTWADFVRGCSPPECVQNRALLQARPTGNSTPPPSVDTSASMQKPRTVALVLASAKNLNKLKEDVQATLPAGEKFSVPWISTLDALHALLIDGYLRFDDSGDDRIIAVQVNIRNRAPSRIPANYFGNAVLPITIQVSAKDVLSQPLGYVAAKVRHEINQLDEEAVLAMIDRLGDDPFGWPTHESLMRTFNTMDLGLTDWSKANLYAIDFGHGPPTRFRVAKRKQGPPAMYIETPPDLDGLEIFVTIPTDFFEQFRTDPQLNKYLTILS</sequence>
<name>A0A1Y1YGG8_9FUNG</name>